<organism evidence="1 2">
    <name type="scientific">Phytophthora infestans</name>
    <name type="common">Potato late blight agent</name>
    <name type="synonym">Botrytis infestans</name>
    <dbReference type="NCBI Taxonomy" id="4787"/>
    <lineage>
        <taxon>Eukaryota</taxon>
        <taxon>Sar</taxon>
        <taxon>Stramenopiles</taxon>
        <taxon>Oomycota</taxon>
        <taxon>Peronosporomycetes</taxon>
        <taxon>Peronosporales</taxon>
        <taxon>Peronosporaceae</taxon>
        <taxon>Phytophthora</taxon>
    </lineage>
</organism>
<comment type="caution">
    <text evidence="1">The sequence shown here is derived from an EMBL/GenBank/DDBJ whole genome shotgun (WGS) entry which is preliminary data.</text>
</comment>
<reference evidence="1" key="1">
    <citation type="submission" date="2020-03" db="EMBL/GenBank/DDBJ databases">
        <title>Hybrid Assembly of Korean Phytophthora infestans isolates.</title>
        <authorList>
            <person name="Prokchorchik M."/>
            <person name="Lee Y."/>
            <person name="Seo J."/>
            <person name="Cho J.-H."/>
            <person name="Park Y.-E."/>
            <person name="Jang D.-C."/>
            <person name="Im J.-S."/>
            <person name="Choi J.-G."/>
            <person name="Park H.-J."/>
            <person name="Lee G.-B."/>
            <person name="Lee Y.-G."/>
            <person name="Hong S.-Y."/>
            <person name="Cho K."/>
            <person name="Sohn K.H."/>
        </authorList>
    </citation>
    <scope>NUCLEOTIDE SEQUENCE</scope>
    <source>
        <strain evidence="1">KR_2_A2</strain>
    </source>
</reference>
<name>A0A8S9UP29_PHYIN</name>
<accession>A0A8S9UP29</accession>
<protein>
    <submittedName>
        <fullName evidence="1">Uncharacterized protein</fullName>
    </submittedName>
</protein>
<evidence type="ECO:0000313" key="1">
    <source>
        <dbReference type="EMBL" id="KAF4140814.1"/>
    </source>
</evidence>
<dbReference type="AlphaFoldDB" id="A0A8S9UP29"/>
<dbReference type="Proteomes" id="UP000704712">
    <property type="component" value="Unassembled WGS sequence"/>
</dbReference>
<gene>
    <name evidence="1" type="ORF">GN958_ATG09987</name>
</gene>
<evidence type="ECO:0000313" key="2">
    <source>
        <dbReference type="Proteomes" id="UP000704712"/>
    </source>
</evidence>
<proteinExistence type="predicted"/>
<sequence>MERQEYDDAIEARCATTGEDKSKALRSVKNSFNRQLLKTLCKFERGTTVEKITEDRILSELDKIIGKVMPDAIPDIDSIFDVRLKMDLDQRDIKARVLNYFMLMRSFWKTDWRVPLLQQQVLRKNAEY</sequence>
<dbReference type="EMBL" id="JAACNO010001407">
    <property type="protein sequence ID" value="KAF4140814.1"/>
    <property type="molecule type" value="Genomic_DNA"/>
</dbReference>